<dbReference type="PANTHER" id="PTHR37615:SF1">
    <property type="entry name" value="NUCLEOPORIN NUP159-LIKE"/>
    <property type="match status" value="1"/>
</dbReference>
<dbReference type="PANTHER" id="PTHR37615">
    <property type="entry name" value="NUCLEOPORIN NUP159-LIKE"/>
    <property type="match status" value="1"/>
</dbReference>
<feature type="compositionally biased region" description="Polar residues" evidence="1">
    <location>
        <begin position="19"/>
        <end position="33"/>
    </location>
</feature>
<dbReference type="EMBL" id="BAABME010006514">
    <property type="protein sequence ID" value="GAA0168576.1"/>
    <property type="molecule type" value="Genomic_DNA"/>
</dbReference>
<name>A0AAV3R015_LITER</name>
<organism evidence="2 3">
    <name type="scientific">Lithospermum erythrorhizon</name>
    <name type="common">Purple gromwell</name>
    <name type="synonym">Lithospermum officinale var. erythrorhizon</name>
    <dbReference type="NCBI Taxonomy" id="34254"/>
    <lineage>
        <taxon>Eukaryota</taxon>
        <taxon>Viridiplantae</taxon>
        <taxon>Streptophyta</taxon>
        <taxon>Embryophyta</taxon>
        <taxon>Tracheophyta</taxon>
        <taxon>Spermatophyta</taxon>
        <taxon>Magnoliopsida</taxon>
        <taxon>eudicotyledons</taxon>
        <taxon>Gunneridae</taxon>
        <taxon>Pentapetalae</taxon>
        <taxon>asterids</taxon>
        <taxon>lamiids</taxon>
        <taxon>Boraginales</taxon>
        <taxon>Boraginaceae</taxon>
        <taxon>Boraginoideae</taxon>
        <taxon>Lithospermeae</taxon>
        <taxon>Lithospermum</taxon>
    </lineage>
</organism>
<keyword evidence="3" id="KW-1185">Reference proteome</keyword>
<proteinExistence type="predicted"/>
<protein>
    <submittedName>
        <fullName evidence="2">Uncharacterized protein</fullName>
    </submittedName>
</protein>
<evidence type="ECO:0000313" key="3">
    <source>
        <dbReference type="Proteomes" id="UP001454036"/>
    </source>
</evidence>
<sequence>MGKKKTVKKTKELSVAIAESSSIMGQQLDQPQETPRKRGRPRKNMLQQDVKNEEDGTEIYNKKAKKTSEEQEEDEQNEVKAEAEEVAPKNIEMSSKQQAPRSKAKRKNKPRKSS</sequence>
<dbReference type="Proteomes" id="UP001454036">
    <property type="component" value="Unassembled WGS sequence"/>
</dbReference>
<feature type="compositionally biased region" description="Basic residues" evidence="1">
    <location>
        <begin position="102"/>
        <end position="114"/>
    </location>
</feature>
<comment type="caution">
    <text evidence="2">The sequence shown here is derived from an EMBL/GenBank/DDBJ whole genome shotgun (WGS) entry which is preliminary data.</text>
</comment>
<feature type="region of interest" description="Disordered" evidence="1">
    <location>
        <begin position="18"/>
        <end position="114"/>
    </location>
</feature>
<reference evidence="2 3" key="1">
    <citation type="submission" date="2024-01" db="EMBL/GenBank/DDBJ databases">
        <title>The complete chloroplast genome sequence of Lithospermum erythrorhizon: insights into the phylogenetic relationship among Boraginaceae species and the maternal lineages of purple gromwells.</title>
        <authorList>
            <person name="Okada T."/>
            <person name="Watanabe K."/>
        </authorList>
    </citation>
    <scope>NUCLEOTIDE SEQUENCE [LARGE SCALE GENOMIC DNA]</scope>
</reference>
<accession>A0AAV3R015</accession>
<evidence type="ECO:0000313" key="2">
    <source>
        <dbReference type="EMBL" id="GAA0168576.1"/>
    </source>
</evidence>
<evidence type="ECO:0000256" key="1">
    <source>
        <dbReference type="SAM" id="MobiDB-lite"/>
    </source>
</evidence>
<gene>
    <name evidence="2" type="ORF">LIER_23260</name>
</gene>
<dbReference type="AlphaFoldDB" id="A0AAV3R015"/>
<feature type="compositionally biased region" description="Basic and acidic residues" evidence="1">
    <location>
        <begin position="77"/>
        <end position="87"/>
    </location>
</feature>